<dbReference type="AlphaFoldDB" id="A0A940DJ96"/>
<dbReference type="Proteomes" id="UP000727857">
    <property type="component" value="Unassembled WGS sequence"/>
</dbReference>
<name>A0A940DJ96_9FIRM</name>
<reference evidence="2" key="1">
    <citation type="submission" date="2020-10" db="EMBL/GenBank/DDBJ databases">
        <authorList>
            <person name="Gilroy R."/>
        </authorList>
    </citation>
    <scope>NUCLEOTIDE SEQUENCE</scope>
    <source>
        <strain evidence="2">517</strain>
    </source>
</reference>
<keyword evidence="1" id="KW-0472">Membrane</keyword>
<proteinExistence type="predicted"/>
<protein>
    <recommendedName>
        <fullName evidence="4">DUF4013 domain-containing protein</fullName>
    </recommendedName>
</protein>
<feature type="transmembrane region" description="Helical" evidence="1">
    <location>
        <begin position="20"/>
        <end position="39"/>
    </location>
</feature>
<organism evidence="2 3">
    <name type="scientific">Candidatus Stercoripulliclostridium pullicola</name>
    <dbReference type="NCBI Taxonomy" id="2840953"/>
    <lineage>
        <taxon>Bacteria</taxon>
        <taxon>Bacillati</taxon>
        <taxon>Bacillota</taxon>
        <taxon>Clostridia</taxon>
        <taxon>Eubacteriales</taxon>
        <taxon>Candidatus Stercoripulliclostridium</taxon>
    </lineage>
</organism>
<evidence type="ECO:0000256" key="1">
    <source>
        <dbReference type="SAM" id="Phobius"/>
    </source>
</evidence>
<feature type="transmembrane region" description="Helical" evidence="1">
    <location>
        <begin position="230"/>
        <end position="252"/>
    </location>
</feature>
<evidence type="ECO:0000313" key="2">
    <source>
        <dbReference type="EMBL" id="MBO8424598.1"/>
    </source>
</evidence>
<dbReference type="EMBL" id="JADINF010000158">
    <property type="protein sequence ID" value="MBO8424598.1"/>
    <property type="molecule type" value="Genomic_DNA"/>
</dbReference>
<accession>A0A940DJ96</accession>
<feature type="transmembrane region" description="Helical" evidence="1">
    <location>
        <begin position="143"/>
        <end position="167"/>
    </location>
</feature>
<reference evidence="2" key="2">
    <citation type="journal article" date="2021" name="PeerJ">
        <title>Extensive microbial diversity within the chicken gut microbiome revealed by metagenomics and culture.</title>
        <authorList>
            <person name="Gilroy R."/>
            <person name="Ravi A."/>
            <person name="Getino M."/>
            <person name="Pursley I."/>
            <person name="Horton D.L."/>
            <person name="Alikhan N.F."/>
            <person name="Baker D."/>
            <person name="Gharbi K."/>
            <person name="Hall N."/>
            <person name="Watson M."/>
            <person name="Adriaenssens E.M."/>
            <person name="Foster-Nyarko E."/>
            <person name="Jarju S."/>
            <person name="Secka A."/>
            <person name="Antonio M."/>
            <person name="Oren A."/>
            <person name="Chaudhuri R.R."/>
            <person name="La Ragione R."/>
            <person name="Hildebrand F."/>
            <person name="Pallen M.J."/>
        </authorList>
    </citation>
    <scope>NUCLEOTIDE SEQUENCE</scope>
    <source>
        <strain evidence="2">517</strain>
    </source>
</reference>
<keyword evidence="1" id="KW-1133">Transmembrane helix</keyword>
<gene>
    <name evidence="2" type="ORF">IAB16_06220</name>
</gene>
<feature type="transmembrane region" description="Helical" evidence="1">
    <location>
        <begin position="173"/>
        <end position="192"/>
    </location>
</feature>
<comment type="caution">
    <text evidence="2">The sequence shown here is derived from an EMBL/GenBank/DDBJ whole genome shotgun (WGS) entry which is preliminary data.</text>
</comment>
<feature type="transmembrane region" description="Helical" evidence="1">
    <location>
        <begin position="258"/>
        <end position="277"/>
    </location>
</feature>
<sequence length="297" mass="32800">MNTRHALSLTISNIGLIAKVFLYSTVLILIGVAVIVSVTDPILEALDADIDLADEIREDFNNFYTGNREAGEALTEGLKTFFSRNSAEIARAVALYIVIFVLLRLGVSFALVPAAYVLYNKMSSNFNSGFVNAMIAMAGKGALFALTYTVITVPIDIVIFVGSYFLASWLFNAFEIIGLVITIIVAIALYALRMSVFGRWIPLTICENMKFADSCRAFFGDFRLSAVKEVYPSFLAMLVFVFGVVASTALFTVGVVPIMIMPAAFVGYNCINLVAYFNETKRKYYIDERIVSPFIRT</sequence>
<keyword evidence="1" id="KW-0812">Transmembrane</keyword>
<evidence type="ECO:0000313" key="3">
    <source>
        <dbReference type="Proteomes" id="UP000727857"/>
    </source>
</evidence>
<feature type="transmembrane region" description="Helical" evidence="1">
    <location>
        <begin position="93"/>
        <end position="119"/>
    </location>
</feature>
<evidence type="ECO:0008006" key="4">
    <source>
        <dbReference type="Google" id="ProtNLM"/>
    </source>
</evidence>